<dbReference type="OrthoDB" id="9129825at2"/>
<evidence type="ECO:0000313" key="1">
    <source>
        <dbReference type="EMBL" id="AKD25507.1"/>
    </source>
</evidence>
<sequence length="165" mass="18776">MHLFAENIAVELSSYYRNLALGHGVIPKVFTLVNGEGSQYLFFIDDLRMNAEEENQFLSYIVQEHEAVCYARGTLVILEKSQQLIEFAVIDQDDAQAIVCSAQLTRDVDDKPVGLTEFEKILAPKKTIFFSGLFAPIELSEDRAEEFEGLWEEMKPKILHRSMGL</sequence>
<dbReference type="Proteomes" id="UP000061135">
    <property type="component" value="Chromosome"/>
</dbReference>
<evidence type="ECO:0000313" key="2">
    <source>
        <dbReference type="Proteomes" id="UP000061135"/>
    </source>
</evidence>
<reference evidence="1 2" key="1">
    <citation type="submission" date="2014-03" db="EMBL/GenBank/DDBJ databases">
        <title>Genome of Polynucleobacter strain MWH-MoK4.</title>
        <authorList>
            <person name="Hahn M.W."/>
        </authorList>
    </citation>
    <scope>NUCLEOTIDE SEQUENCE [LARGE SCALE GENOMIC DNA]</scope>
    <source>
        <strain evidence="1 2">MWH-MoK4</strain>
    </source>
</reference>
<name>A0A0E3ZLP2_9BURK</name>
<dbReference type="HOGENOM" id="CLU_1609316_0_0_4"/>
<proteinExistence type="predicted"/>
<gene>
    <name evidence="1" type="ORF">CL55_00011740</name>
</gene>
<dbReference type="STRING" id="1835254.CL55_00011740"/>
<protein>
    <submittedName>
        <fullName evidence="1">Uncharacterized protein</fullName>
    </submittedName>
</protein>
<organism evidence="1 2">
    <name type="scientific">Polynucleobacter duraquae</name>
    <dbReference type="NCBI Taxonomy" id="1835254"/>
    <lineage>
        <taxon>Bacteria</taxon>
        <taxon>Pseudomonadati</taxon>
        <taxon>Pseudomonadota</taxon>
        <taxon>Betaproteobacteria</taxon>
        <taxon>Burkholderiales</taxon>
        <taxon>Burkholderiaceae</taxon>
        <taxon>Polynucleobacter</taxon>
    </lineage>
</organism>
<dbReference type="KEGG" id="pdq:CL55_00011740"/>
<dbReference type="AlphaFoldDB" id="A0A0E3ZLP2"/>
<keyword evidence="2" id="KW-1185">Reference proteome</keyword>
<dbReference type="RefSeq" id="WP_046330279.1">
    <property type="nucleotide sequence ID" value="NZ_CP007501.1"/>
</dbReference>
<dbReference type="PATRIC" id="fig|576611.7.peg.1190"/>
<accession>A0A0E3ZLP2</accession>
<dbReference type="EMBL" id="CP007501">
    <property type="protein sequence ID" value="AKD25507.1"/>
    <property type="molecule type" value="Genomic_DNA"/>
</dbReference>